<dbReference type="Gene3D" id="3.40.50.720">
    <property type="entry name" value="NAD(P)-binding Rossmann-like Domain"/>
    <property type="match status" value="1"/>
</dbReference>
<name>A0A4V2JHZ7_STRKA</name>
<dbReference type="EMBL" id="SIXH01000317">
    <property type="protein sequence ID" value="TBO56601.1"/>
    <property type="molecule type" value="Genomic_DNA"/>
</dbReference>
<dbReference type="Proteomes" id="UP000292452">
    <property type="component" value="Unassembled WGS sequence"/>
</dbReference>
<dbReference type="InterPro" id="IPR013120">
    <property type="entry name" value="FAR_NAD-bd"/>
</dbReference>
<dbReference type="SUPFAM" id="SSF51735">
    <property type="entry name" value="NAD(P)-binding Rossmann-fold domains"/>
    <property type="match status" value="1"/>
</dbReference>
<dbReference type="RefSeq" id="WP_052860296.1">
    <property type="nucleotide sequence ID" value="NZ_SIXH01000317.1"/>
</dbReference>
<evidence type="ECO:0000313" key="3">
    <source>
        <dbReference type="Proteomes" id="UP000292452"/>
    </source>
</evidence>
<evidence type="ECO:0000259" key="1">
    <source>
        <dbReference type="Pfam" id="PF07993"/>
    </source>
</evidence>
<gene>
    <name evidence="2" type="ORF">EYS09_27095</name>
</gene>
<reference evidence="2 3" key="1">
    <citation type="submission" date="2019-02" db="EMBL/GenBank/DDBJ databases">
        <title>Draft Genome Sequence of Streptomyces sp. AM-2504, identified by 16S rRNA comparative analysis as a Streptomyces Kasugaensis strain.</title>
        <authorList>
            <person name="Napolioni V."/>
            <person name="Giuliodori A.M."/>
            <person name="Spurio R."/>
            <person name="Fabbretti A."/>
        </authorList>
    </citation>
    <scope>NUCLEOTIDE SEQUENCE [LARGE SCALE GENOMIC DNA]</scope>
    <source>
        <strain evidence="2 3">AM-2504</strain>
    </source>
</reference>
<dbReference type="Pfam" id="PF07993">
    <property type="entry name" value="NAD_binding_4"/>
    <property type="match status" value="1"/>
</dbReference>
<dbReference type="AlphaFoldDB" id="A0A4V2JHZ7"/>
<dbReference type="PANTHER" id="PTHR43245">
    <property type="entry name" value="BIFUNCTIONAL POLYMYXIN RESISTANCE PROTEIN ARNA"/>
    <property type="match status" value="1"/>
</dbReference>
<sequence>MSRTVSGAEARPTVLLTGASGVVGRSLLREPDGPRFVVATHSTPVPEAGDARSVRLDMTAERFGLCEDSYAALVAEVDVVIHSAGLTEWGLPAEDYRPINIEGTRRVAEFAERADATVHFISTAFVAALADTAPVPLGPDNVCRNYISSKREAERVLRDSGVRHTVFRPTNLIGDSTTGWTSQGQIVQLMSDWLSRGRAPFVPAHPGIRMDFVPQDLLSKAVLRAIELGDDAGEFWVTYGPEAMDLESCLRVLAEHAAGRGRSLKPPPVVNADELAPDAIENTAPRTRSYLSVLRDVSEVTRCSGGVLPTSMPELRERYGIPQVDDTTAYSKSLEYAAEHLG</sequence>
<protein>
    <submittedName>
        <fullName evidence="2">NAD-dependent epimerase/dehydratase family protein</fullName>
    </submittedName>
</protein>
<proteinExistence type="predicted"/>
<dbReference type="GeneID" id="97377447"/>
<organism evidence="2 3">
    <name type="scientific">Streptomyces kasugaensis</name>
    <dbReference type="NCBI Taxonomy" id="1946"/>
    <lineage>
        <taxon>Bacteria</taxon>
        <taxon>Bacillati</taxon>
        <taxon>Actinomycetota</taxon>
        <taxon>Actinomycetes</taxon>
        <taxon>Kitasatosporales</taxon>
        <taxon>Streptomycetaceae</taxon>
        <taxon>Streptomyces</taxon>
    </lineage>
</organism>
<dbReference type="InterPro" id="IPR050177">
    <property type="entry name" value="Lipid_A_modif_metabolic_enz"/>
</dbReference>
<comment type="caution">
    <text evidence="2">The sequence shown here is derived from an EMBL/GenBank/DDBJ whole genome shotgun (WGS) entry which is preliminary data.</text>
</comment>
<keyword evidence="3" id="KW-1185">Reference proteome</keyword>
<feature type="domain" description="Thioester reductase (TE)" evidence="1">
    <location>
        <begin position="55"/>
        <end position="221"/>
    </location>
</feature>
<evidence type="ECO:0000313" key="2">
    <source>
        <dbReference type="EMBL" id="TBO56601.1"/>
    </source>
</evidence>
<dbReference type="InterPro" id="IPR036291">
    <property type="entry name" value="NAD(P)-bd_dom_sf"/>
</dbReference>
<accession>A0A4V2JHZ7</accession>